<gene>
    <name evidence="2" type="ORF">KDU71_20995</name>
</gene>
<dbReference type="RefSeq" id="WP_212193082.1">
    <property type="nucleotide sequence ID" value="NZ_JAGTAR010000047.1"/>
</dbReference>
<comment type="caution">
    <text evidence="2">The sequence shown here is derived from an EMBL/GenBank/DDBJ whole genome shotgun (WGS) entry which is preliminary data.</text>
</comment>
<evidence type="ECO:0000313" key="3">
    <source>
        <dbReference type="Proteomes" id="UP000679220"/>
    </source>
</evidence>
<keyword evidence="1" id="KW-0472">Membrane</keyword>
<protein>
    <submittedName>
        <fullName evidence="2">FeoB-associated Cys-rich membrane protein</fullName>
    </submittedName>
</protein>
<reference evidence="2" key="2">
    <citation type="submission" date="2021-04" db="EMBL/GenBank/DDBJ databases">
        <authorList>
            <person name="Zhang T."/>
            <person name="Zhang Y."/>
            <person name="Lu D."/>
            <person name="Zuo D."/>
            <person name="Du Z."/>
        </authorList>
    </citation>
    <scope>NUCLEOTIDE SEQUENCE</scope>
    <source>
        <strain evidence="2">JR1</strain>
    </source>
</reference>
<sequence length="122" mass="14550">MNNKPKTVVIVLIIILGYVGYVLYSQIAHNKIKKDGRYTVGMVTDFKANFRNGYTVYYEFTVSDILYEQRMHVSTEYDNVIKHRFFVKYNPEYPRHNFIMLEKPALSKFWNSPSEGWKQIPR</sequence>
<keyword evidence="1" id="KW-0812">Transmembrane</keyword>
<feature type="transmembrane region" description="Helical" evidence="1">
    <location>
        <begin position="6"/>
        <end position="24"/>
    </location>
</feature>
<keyword evidence="3" id="KW-1185">Reference proteome</keyword>
<reference evidence="2" key="1">
    <citation type="journal article" date="2018" name="Int. J. Syst. Evol. Microbiol.">
        <title>Carboxylicivirga sediminis sp. nov., isolated from coastal sediment.</title>
        <authorList>
            <person name="Wang F.Q."/>
            <person name="Ren L.H."/>
            <person name="Zou R.J."/>
            <person name="Sun Y.Z."/>
            <person name="Liu X.J."/>
            <person name="Jiang F."/>
            <person name="Liu L.J."/>
        </authorList>
    </citation>
    <scope>NUCLEOTIDE SEQUENCE</scope>
    <source>
        <strain evidence="2">JR1</strain>
    </source>
</reference>
<keyword evidence="1" id="KW-1133">Transmembrane helix</keyword>
<dbReference type="Proteomes" id="UP000679220">
    <property type="component" value="Unassembled WGS sequence"/>
</dbReference>
<evidence type="ECO:0000313" key="2">
    <source>
        <dbReference type="EMBL" id="MBR8538060.1"/>
    </source>
</evidence>
<accession>A0A941FB18</accession>
<evidence type="ECO:0000256" key="1">
    <source>
        <dbReference type="SAM" id="Phobius"/>
    </source>
</evidence>
<name>A0A941FB18_9BACT</name>
<dbReference type="AlphaFoldDB" id="A0A941FB18"/>
<organism evidence="2 3">
    <name type="scientific">Carboxylicivirga sediminis</name>
    <dbReference type="NCBI Taxonomy" id="2006564"/>
    <lineage>
        <taxon>Bacteria</taxon>
        <taxon>Pseudomonadati</taxon>
        <taxon>Bacteroidota</taxon>
        <taxon>Bacteroidia</taxon>
        <taxon>Marinilabiliales</taxon>
        <taxon>Marinilabiliaceae</taxon>
        <taxon>Carboxylicivirga</taxon>
    </lineage>
</organism>
<proteinExistence type="predicted"/>
<dbReference type="EMBL" id="JAGTAR010000047">
    <property type="protein sequence ID" value="MBR8538060.1"/>
    <property type="molecule type" value="Genomic_DNA"/>
</dbReference>